<dbReference type="PANTHER" id="PTHR11092">
    <property type="entry name" value="SUGAR NUCLEOTIDE EPIMERASE RELATED"/>
    <property type="match status" value="1"/>
</dbReference>
<dbReference type="InterPro" id="IPR010099">
    <property type="entry name" value="SDR39U1"/>
</dbReference>
<dbReference type="InterPro" id="IPR013549">
    <property type="entry name" value="DUF1731"/>
</dbReference>
<dbReference type="Proteomes" id="UP000076612">
    <property type="component" value="Unassembled WGS sequence"/>
</dbReference>
<dbReference type="Pfam" id="PF01370">
    <property type="entry name" value="Epimerase"/>
    <property type="match status" value="1"/>
</dbReference>
<dbReference type="PANTHER" id="PTHR11092:SF0">
    <property type="entry name" value="EPIMERASE FAMILY PROTEIN SDR39U1"/>
    <property type="match status" value="1"/>
</dbReference>
<gene>
    <name evidence="4" type="ORF">AVW13_04805</name>
    <name evidence="5" type="ORF">NCTC12391_02790</name>
</gene>
<organism evidence="5 7">
    <name type="scientific">Brevibacterium casei</name>
    <dbReference type="NCBI Taxonomy" id="33889"/>
    <lineage>
        <taxon>Bacteria</taxon>
        <taxon>Bacillati</taxon>
        <taxon>Actinomycetota</taxon>
        <taxon>Actinomycetes</taxon>
        <taxon>Micrococcales</taxon>
        <taxon>Brevibacteriaceae</taxon>
        <taxon>Brevibacterium</taxon>
    </lineage>
</organism>
<comment type="similarity">
    <text evidence="1">Belongs to the NAD(P)-dependent epimerase/dehydratase family. SDR39U1 subfamily.</text>
</comment>
<dbReference type="SUPFAM" id="SSF51735">
    <property type="entry name" value="NAD(P)-binding Rossmann-fold domains"/>
    <property type="match status" value="1"/>
</dbReference>
<dbReference type="Gene3D" id="3.40.50.720">
    <property type="entry name" value="NAD(P)-binding Rossmann-like Domain"/>
    <property type="match status" value="1"/>
</dbReference>
<feature type="domain" description="DUF1731" evidence="3">
    <location>
        <begin position="415"/>
        <end position="460"/>
    </location>
</feature>
<evidence type="ECO:0000256" key="1">
    <source>
        <dbReference type="ARBA" id="ARBA00009353"/>
    </source>
</evidence>
<dbReference type="SUPFAM" id="SSF55961">
    <property type="entry name" value="Bet v1-like"/>
    <property type="match status" value="1"/>
</dbReference>
<dbReference type="EMBL" id="CAACXN010000015">
    <property type="protein sequence ID" value="VEW14641.1"/>
    <property type="molecule type" value="Genomic_DNA"/>
</dbReference>
<dbReference type="InterPro" id="IPR001509">
    <property type="entry name" value="Epimerase_deHydtase"/>
</dbReference>
<reference evidence="4" key="2">
    <citation type="submission" date="2016-01" db="EMBL/GenBank/DDBJ databases">
        <authorList>
            <person name="Hong K.W."/>
        </authorList>
    </citation>
    <scope>NUCLEOTIDE SEQUENCE</scope>
    <source>
        <strain evidence="4">M40</strain>
    </source>
</reference>
<dbReference type="GeneID" id="99775039"/>
<name>A0A165EGI1_9MICO</name>
<dbReference type="STRING" id="33889.AVW13_04805"/>
<evidence type="ECO:0000259" key="2">
    <source>
        <dbReference type="Pfam" id="PF01370"/>
    </source>
</evidence>
<proteinExistence type="inferred from homology"/>
<evidence type="ECO:0000259" key="3">
    <source>
        <dbReference type="Pfam" id="PF08338"/>
    </source>
</evidence>
<protein>
    <submittedName>
        <fullName evidence="5">Epimerase family protein SA0724</fullName>
    </submittedName>
</protein>
<evidence type="ECO:0000313" key="6">
    <source>
        <dbReference type="Proteomes" id="UP000076612"/>
    </source>
</evidence>
<dbReference type="Gene3D" id="3.30.530.20">
    <property type="match status" value="1"/>
</dbReference>
<evidence type="ECO:0000313" key="4">
    <source>
        <dbReference type="EMBL" id="KZE23204.1"/>
    </source>
</evidence>
<reference evidence="5 7" key="3">
    <citation type="submission" date="2019-02" db="EMBL/GenBank/DDBJ databases">
        <authorList>
            <consortium name="Pathogen Informatics"/>
        </authorList>
    </citation>
    <scope>NUCLEOTIDE SEQUENCE [LARGE SCALE GENOMIC DNA]</scope>
    <source>
        <strain evidence="5 7">3012STDY7078520</strain>
    </source>
</reference>
<dbReference type="AlphaFoldDB" id="A0A165EGI1"/>
<reference evidence="6" key="1">
    <citation type="submission" date="2016-01" db="EMBL/GenBank/DDBJ databases">
        <title>Draft genome of Chromobacterium sp. F49.</title>
        <authorList>
            <person name="Hong K.W."/>
        </authorList>
    </citation>
    <scope>NUCLEOTIDE SEQUENCE [LARGE SCALE GENOMIC DNA]</scope>
    <source>
        <strain evidence="6">M40</strain>
    </source>
</reference>
<dbReference type="EMBL" id="LQQR01000004">
    <property type="protein sequence ID" value="KZE23204.1"/>
    <property type="molecule type" value="Genomic_DNA"/>
</dbReference>
<dbReference type="InterPro" id="IPR023393">
    <property type="entry name" value="START-like_dom_sf"/>
</dbReference>
<sequence length="468" mass="50824">MTKFEWTSEVPLAAETVFDWHAQPGALTRVSPHWAQEVVQESYPPLAPGSVAEVKASLPGSYGLVRRPFTAVHSEGPSRFSFVDELMKGPLSQWKHTHEFTSEAGGSQITDTIEFSMTPQGFETIDRSITHYIEATFEARQRRLLMDFAFLERMSAPLLRIGKGKGKHILIAGGSGLVGRQVAALFSTAGHYVRLLVRGTPKFPYEVHWDPEVGILNPQNLAWADAVVHLGGKSIATRFTKKAKEEIRSSRIDSTTLLAETMCSLPEAKRPEVFVCASAVGAYGAHAEVPVDESGAFGEGFLAELCRDWEAAASRVEDAGIRWVSIRSGIALTTLGGFLRAQAPLYLAGAGGRLGSGEQGLAWVSLDDLARSYVHAVLTDYVRGPVNAVAPELITQKEFAEALASHLHRPARIPTPGFVTELVLGRDGARELALADQKVLPTKLEETGYQFAHPTLDDCLVEELGKGA</sequence>
<dbReference type="InterPro" id="IPR036291">
    <property type="entry name" value="NAD(P)-bd_dom_sf"/>
</dbReference>
<dbReference type="Pfam" id="PF08338">
    <property type="entry name" value="DUF1731"/>
    <property type="match status" value="1"/>
</dbReference>
<dbReference type="RefSeq" id="WP_009380247.1">
    <property type="nucleotide sequence ID" value="NZ_CAACXN010000015.1"/>
</dbReference>
<evidence type="ECO:0000313" key="5">
    <source>
        <dbReference type="EMBL" id="VEW14641.1"/>
    </source>
</evidence>
<feature type="domain" description="NAD-dependent epimerase/dehydratase" evidence="2">
    <location>
        <begin position="169"/>
        <end position="375"/>
    </location>
</feature>
<dbReference type="NCBIfam" id="TIGR01777">
    <property type="entry name" value="yfcH"/>
    <property type="match status" value="1"/>
</dbReference>
<dbReference type="Proteomes" id="UP000386281">
    <property type="component" value="Unassembled WGS sequence"/>
</dbReference>
<evidence type="ECO:0000313" key="7">
    <source>
        <dbReference type="Proteomes" id="UP000386281"/>
    </source>
</evidence>
<accession>A0A165EGI1</accession>